<sequence>MFTNDRRQQERTGRYGTSRVEFLQELVTQFQNTSADEPREKILANLANFAYDPYNYNFLRQLNVLELFIDCLTEPNEKLVEFGIGGICNSCVDPANSAIVTEFGGIPPIIQCLSSPVRNTVNYALGALYYICNDFNKEEILKPEVIDIIKRASSEYEELDDSDWEDGVIASDDHPVTIELNMTPHSTVQKQVRRASAEDKELAELVHKVHLLCLLARGRLIDNACDDPLIQASLLSLLPAHLLQLSNVEKLTSKALYPLISWFHNNFHVKNCTSRETSPCFGLASALELHEGSPEESCSPNVVFWERMSNLEGLHITNALVLSSKIKLQHYQCHGKSEVGSSCGIFKTSTPMISKRKLDFKSPQESLSCREGENVCESSLAPSQKSKKCRVTKHMDQSRDLPILEVRNDSVANLKASETQDSNLESCLTDKSRKSKRKGDLEFDMQLEMALSATAVESKESKNKSAANPESLCFSCPSKRVKRVTGEESSTSSQVISTAIGSMKVGSPLYWAEVYCSEENLTGKWVHVDAVNLIIDGEDKVEAMVAACKTSLRYVVAFAGQGAKDVTRRYCMKWYKIASHRVNSTWWDPVLAPLRDLESGATGGVNDLRNSQIISKQSKVRDSFFPTRSSIEDIELETRALTEPLPTNQQAYKSHPLYAIEKWLTKYQVLHPKGPILGFCSGHPVYPRTCVQTVKTKDRWLREGLQVKPNEYPVKELQRSIKPQKVEDSEADDYGCNDSMDKIKLYGKWQLEPLNLPHAVNGIVPKNERGRVDVWSEKCLPPGTVHLRFPKAFSVAKRLEIDYAPAMIGFEFKNGRSYPVFDGIVVCSEFKDVLLEAYAEEEERRQAEEKKRDETQALSRWYQLLSSIVTRQRLNNRYISNCLPSEMPTGGQCINNESSVTVSENYDKNHNVRHQQQVDQCDTTSLDASLSPPVKDHEHFLELKFFEHDLLTQTQLFHILPSLQVLNK</sequence>
<dbReference type="GO" id="GO:0000111">
    <property type="term" value="C:nucleotide-excision repair factor 2 complex"/>
    <property type="evidence" value="ECO:0007669"/>
    <property type="project" value="TreeGrafter"/>
</dbReference>
<dbReference type="Proteomes" id="UP000743370">
    <property type="component" value="Unassembled WGS sequence"/>
</dbReference>
<keyword evidence="6" id="KW-0539">Nucleus</keyword>
<dbReference type="InterPro" id="IPR018328">
    <property type="entry name" value="Rad4_beta-hairpin_dom3"/>
</dbReference>
<organism evidence="11 12">
    <name type="scientific">Phaseolus angularis</name>
    <name type="common">Azuki bean</name>
    <name type="synonym">Vigna angularis</name>
    <dbReference type="NCBI Taxonomy" id="3914"/>
    <lineage>
        <taxon>Eukaryota</taxon>
        <taxon>Viridiplantae</taxon>
        <taxon>Streptophyta</taxon>
        <taxon>Embryophyta</taxon>
        <taxon>Tracheophyta</taxon>
        <taxon>Spermatophyta</taxon>
        <taxon>Magnoliopsida</taxon>
        <taxon>eudicotyledons</taxon>
        <taxon>Gunneridae</taxon>
        <taxon>Pentapetalae</taxon>
        <taxon>rosids</taxon>
        <taxon>fabids</taxon>
        <taxon>Fabales</taxon>
        <taxon>Fabaceae</taxon>
        <taxon>Papilionoideae</taxon>
        <taxon>50 kb inversion clade</taxon>
        <taxon>NPAAA clade</taxon>
        <taxon>indigoferoid/millettioid clade</taxon>
        <taxon>Phaseoleae</taxon>
        <taxon>Vigna</taxon>
    </lineage>
</organism>
<dbReference type="GO" id="GO:0006298">
    <property type="term" value="P:mismatch repair"/>
    <property type="evidence" value="ECO:0007669"/>
    <property type="project" value="TreeGrafter"/>
</dbReference>
<dbReference type="InterPro" id="IPR018326">
    <property type="entry name" value="Rad4_beta-hairpin_dom1"/>
</dbReference>
<dbReference type="InterPro" id="IPR011989">
    <property type="entry name" value="ARM-like"/>
</dbReference>
<dbReference type="Gene3D" id="3.90.260.10">
    <property type="entry name" value="Transglutaminase-like"/>
    <property type="match status" value="1"/>
</dbReference>
<dbReference type="InterPro" id="IPR016024">
    <property type="entry name" value="ARM-type_fold"/>
</dbReference>
<gene>
    <name evidence="11" type="ORF">HKW66_Vig0129340</name>
</gene>
<dbReference type="InterPro" id="IPR004583">
    <property type="entry name" value="DNA_repair_Rad4"/>
</dbReference>
<evidence type="ECO:0000259" key="9">
    <source>
        <dbReference type="SMART" id="SM01031"/>
    </source>
</evidence>
<dbReference type="SUPFAM" id="SSF54001">
    <property type="entry name" value="Cysteine proteinases"/>
    <property type="match status" value="1"/>
</dbReference>
<dbReference type="InterPro" id="IPR000225">
    <property type="entry name" value="Armadillo"/>
</dbReference>
<evidence type="ECO:0000256" key="4">
    <source>
        <dbReference type="ARBA" id="ARBA00022763"/>
    </source>
</evidence>
<keyword evidence="7" id="KW-0175">Coiled coil</keyword>
<evidence type="ECO:0000256" key="2">
    <source>
        <dbReference type="ARBA" id="ARBA00009525"/>
    </source>
</evidence>
<name>A0A8T0K6H7_PHAAN</name>
<evidence type="ECO:0000256" key="1">
    <source>
        <dbReference type="ARBA" id="ARBA00004123"/>
    </source>
</evidence>
<evidence type="ECO:0000313" key="12">
    <source>
        <dbReference type="Proteomes" id="UP000743370"/>
    </source>
</evidence>
<evidence type="ECO:0000313" key="11">
    <source>
        <dbReference type="EMBL" id="KAG2391305.1"/>
    </source>
</evidence>
<dbReference type="Gene3D" id="2.20.20.110">
    <property type="entry name" value="Rad4, beta-hairpin domain BHD1"/>
    <property type="match status" value="1"/>
</dbReference>
<dbReference type="Gene3D" id="1.25.10.10">
    <property type="entry name" value="Leucine-rich Repeat Variant"/>
    <property type="match status" value="1"/>
</dbReference>
<feature type="domain" description="Rad4 beta-hairpin" evidence="9">
    <location>
        <begin position="694"/>
        <end position="757"/>
    </location>
</feature>
<dbReference type="Pfam" id="PF10404">
    <property type="entry name" value="BHD_2"/>
    <property type="match status" value="1"/>
</dbReference>
<accession>A0A8T0K6H7</accession>
<dbReference type="Pfam" id="PF03835">
    <property type="entry name" value="Rad4"/>
    <property type="match status" value="1"/>
</dbReference>
<feature type="coiled-coil region" evidence="7">
    <location>
        <begin position="831"/>
        <end position="858"/>
    </location>
</feature>
<dbReference type="GO" id="GO:0071942">
    <property type="term" value="C:XPC complex"/>
    <property type="evidence" value="ECO:0007669"/>
    <property type="project" value="TreeGrafter"/>
</dbReference>
<dbReference type="AlphaFoldDB" id="A0A8T0K6H7"/>
<dbReference type="InterPro" id="IPR042488">
    <property type="entry name" value="Rad4_BHD3_sf"/>
</dbReference>
<keyword evidence="5" id="KW-0234">DNA repair</keyword>
<dbReference type="InterPro" id="IPR038765">
    <property type="entry name" value="Papain-like_cys_pep_sf"/>
</dbReference>
<dbReference type="EMBL" id="JABFOF010000007">
    <property type="protein sequence ID" value="KAG2391305.1"/>
    <property type="molecule type" value="Genomic_DNA"/>
</dbReference>
<dbReference type="InterPro" id="IPR018325">
    <property type="entry name" value="Rad4/PNGase_transGLS-fold"/>
</dbReference>
<dbReference type="FunFam" id="3.30.70.2460:FF:000001">
    <property type="entry name" value="DNA repair protein Rad4 family"/>
    <property type="match status" value="1"/>
</dbReference>
<dbReference type="Pfam" id="PF10405">
    <property type="entry name" value="BHD_3"/>
    <property type="match status" value="1"/>
</dbReference>
<evidence type="ECO:0000259" key="10">
    <source>
        <dbReference type="SMART" id="SM01032"/>
    </source>
</evidence>
<dbReference type="PANTHER" id="PTHR12135:SF0">
    <property type="entry name" value="DNA REPAIR PROTEIN COMPLEMENTING XP-C CELLS"/>
    <property type="match status" value="1"/>
</dbReference>
<keyword evidence="3" id="KW-0677">Repeat</keyword>
<dbReference type="SMART" id="SM01032">
    <property type="entry name" value="BHD_3"/>
    <property type="match status" value="1"/>
</dbReference>
<evidence type="ECO:0000256" key="5">
    <source>
        <dbReference type="ARBA" id="ARBA00023204"/>
    </source>
</evidence>
<dbReference type="Pfam" id="PF10403">
    <property type="entry name" value="BHD_1"/>
    <property type="match status" value="1"/>
</dbReference>
<dbReference type="InterPro" id="IPR036985">
    <property type="entry name" value="Transglutaminase-like_sf"/>
</dbReference>
<dbReference type="GO" id="GO:0003697">
    <property type="term" value="F:single-stranded DNA binding"/>
    <property type="evidence" value="ECO:0007669"/>
    <property type="project" value="TreeGrafter"/>
</dbReference>
<proteinExistence type="inferred from homology"/>
<feature type="domain" description="Rad4 beta-hairpin" evidence="10">
    <location>
        <begin position="764"/>
        <end position="838"/>
    </location>
</feature>
<protein>
    <submittedName>
        <fullName evidence="11">DNA repair protein</fullName>
    </submittedName>
</protein>
<dbReference type="Pfam" id="PF00514">
    <property type="entry name" value="Arm"/>
    <property type="match status" value="1"/>
</dbReference>
<comment type="caution">
    <text evidence="11">The sequence shown here is derived from an EMBL/GenBank/DDBJ whole genome shotgun (WGS) entry which is preliminary data.</text>
</comment>
<keyword evidence="4" id="KW-0227">DNA damage</keyword>
<dbReference type="SMART" id="SM00185">
    <property type="entry name" value="ARM"/>
    <property type="match status" value="2"/>
</dbReference>
<dbReference type="SMART" id="SM01031">
    <property type="entry name" value="BHD_2"/>
    <property type="match status" value="1"/>
</dbReference>
<evidence type="ECO:0000256" key="6">
    <source>
        <dbReference type="ARBA" id="ARBA00023242"/>
    </source>
</evidence>
<dbReference type="SMART" id="SM01030">
    <property type="entry name" value="BHD_1"/>
    <property type="match status" value="1"/>
</dbReference>
<dbReference type="GO" id="GO:0005737">
    <property type="term" value="C:cytoplasm"/>
    <property type="evidence" value="ECO:0007669"/>
    <property type="project" value="TreeGrafter"/>
</dbReference>
<evidence type="ECO:0000256" key="3">
    <source>
        <dbReference type="ARBA" id="ARBA00022737"/>
    </source>
</evidence>
<dbReference type="InterPro" id="IPR018327">
    <property type="entry name" value="BHD_2"/>
</dbReference>
<dbReference type="SUPFAM" id="SSF48371">
    <property type="entry name" value="ARM repeat"/>
    <property type="match status" value="1"/>
</dbReference>
<comment type="subcellular location">
    <subcellularLocation>
        <location evidence="1">Nucleus</location>
    </subcellularLocation>
</comment>
<dbReference type="GO" id="GO:0003684">
    <property type="term" value="F:damaged DNA binding"/>
    <property type="evidence" value="ECO:0007669"/>
    <property type="project" value="InterPro"/>
</dbReference>
<evidence type="ECO:0000259" key="8">
    <source>
        <dbReference type="SMART" id="SM01030"/>
    </source>
</evidence>
<dbReference type="GO" id="GO:0006289">
    <property type="term" value="P:nucleotide-excision repair"/>
    <property type="evidence" value="ECO:0007669"/>
    <property type="project" value="InterPro"/>
</dbReference>
<comment type="similarity">
    <text evidence="2">Belongs to the XPC family.</text>
</comment>
<dbReference type="PANTHER" id="PTHR12135">
    <property type="entry name" value="DNA REPAIR PROTEIN XP-C / RAD4"/>
    <property type="match status" value="1"/>
</dbReference>
<feature type="domain" description="Rad4 beta-hairpin" evidence="8">
    <location>
        <begin position="641"/>
        <end position="692"/>
    </location>
</feature>
<evidence type="ECO:0000256" key="7">
    <source>
        <dbReference type="SAM" id="Coils"/>
    </source>
</evidence>
<dbReference type="Gene3D" id="3.30.70.2460">
    <property type="entry name" value="Rad4, beta-hairpin domain BHD3"/>
    <property type="match status" value="1"/>
</dbReference>
<reference evidence="11 12" key="1">
    <citation type="submission" date="2020-05" db="EMBL/GenBank/DDBJ databases">
        <title>Vigna angularis (adzuki bean) Var. LongXiaoDou No. 4 denovo assembly.</title>
        <authorList>
            <person name="Xiang H."/>
        </authorList>
    </citation>
    <scope>NUCLEOTIDE SEQUENCE [LARGE SCALE GENOMIC DNA]</scope>
    <source>
        <tissue evidence="11">Leaf</tissue>
    </source>
</reference>